<keyword evidence="1" id="KW-0732">Signal</keyword>
<feature type="signal peptide" evidence="1">
    <location>
        <begin position="1"/>
        <end position="29"/>
    </location>
</feature>
<sequence precursor="true">MRMKTFKIITLLVVFITSMLPAGPSHVMAADEYLARDSIYSMSDPNVNRATSTHFQIIWGKNDQTGTVNDAFIQGNLKNLEGQWTTYVTDMGYKEPGVSIKPANQSKKYKTNVYVTRTGLSKHAEGWGFMSNDSDGFAYIIVDPVAMRVDVPSWVIPHELGHVITYHQASWVDSTITGAWWEAVADWLREQYLTSPNYQYNGKIYSPDTNFFDPMYMNGSLCSPHGRTYYDAWPILQYIAENPDNYPYYGRDFMRDMMQKAKMHEYPYDTIIRLAPGVSIKDTLGNYAKRMVTQDFQQKTVYRKRFNQLIATDSNKQMVYTQLVKVNDKSDWWRVPSERAPQQTGFNIIPLTPNGTGNGRTVKVNFNGLIDSSRGTDWRACIVVQDDSGNTRYSTLWNKGENSITLSNTENKVFLVVVATPDKLIPLDAFADETKSPFMSAPEKQKMPYEVQITGAVPYEAVNSITGITGSKHPNGGGFVQNTAKVDSTAYVGPNAAVLGSAKVQGKARIEDYAVVKGNAVVSGNAIVSGHAIIKDSAIVKDNAKIRDFAVMMGNAEASGNARVLESATVKEKRKITDNGVAKGMAIAAGEASITGEGMVDGDYIDSTNITKGVAFGWTRGQDYASSRPYTPSLYAGYEFGTSSSVFARDKYGVTHGIIRGNPLWSASSEGHSGILQLNGDNQYVVLENSVSDLKDIEIRATVRWDGGTANQRLFNFGSSQDKYMYLTPSDENGKVKFEIRNGNNVKTMVADASLPVGSWVDLRLVLTGDTGILYINNTPAAVQNDININPEDLNAPNVNSQSNSNYIGRGILPEQPLFKGAVDSFHIYFKPVDSVIPSVSAKPTSTPTPTPKGHTISGYVSQDFASSLASIKSGFKVEILGTGLSSATDNNGYFSLTNVPANASGYTVRISKAGYLYRDIGNVKIDSSDISFGSTGSPVILWAGDINSDNTINMADVIEMAKSFNATSGEVKFIANCDINKDNTVNMADIVIIAKNFPRIQGVIL</sequence>
<gene>
    <name evidence="3" type="ORF">Bccel_0866</name>
</gene>
<keyword evidence="4" id="KW-1185">Reference proteome</keyword>
<dbReference type="SUPFAM" id="SSF49899">
    <property type="entry name" value="Concanavalin A-like lectins/glucanases"/>
    <property type="match status" value="1"/>
</dbReference>
<dbReference type="InterPro" id="IPR008969">
    <property type="entry name" value="CarboxyPept-like_regulatory"/>
</dbReference>
<dbReference type="Pfam" id="PF13385">
    <property type="entry name" value="Laminin_G_3"/>
    <property type="match status" value="1"/>
</dbReference>
<dbReference type="GO" id="GO:0000272">
    <property type="term" value="P:polysaccharide catabolic process"/>
    <property type="evidence" value="ECO:0007669"/>
    <property type="project" value="InterPro"/>
</dbReference>
<dbReference type="InterPro" id="IPR011004">
    <property type="entry name" value="Trimer_LpxA-like_sf"/>
</dbReference>
<dbReference type="Gene3D" id="2.60.120.200">
    <property type="match status" value="1"/>
</dbReference>
<dbReference type="Pfam" id="PF00404">
    <property type="entry name" value="Dockerin_1"/>
    <property type="match status" value="1"/>
</dbReference>
<dbReference type="InterPro" id="IPR036439">
    <property type="entry name" value="Dockerin_dom_sf"/>
</dbReference>
<dbReference type="AlphaFoldDB" id="A0A0L6JIC0"/>
<dbReference type="SUPFAM" id="SSF51161">
    <property type="entry name" value="Trimeric LpxA-like enzymes"/>
    <property type="match status" value="1"/>
</dbReference>
<accession>A0A0L6JIC0</accession>
<dbReference type="EMBL" id="LGTC01000001">
    <property type="protein sequence ID" value="KNY25606.1"/>
    <property type="molecule type" value="Genomic_DNA"/>
</dbReference>
<dbReference type="Gene3D" id="2.160.10.10">
    <property type="entry name" value="Hexapeptide repeat proteins"/>
    <property type="match status" value="1"/>
</dbReference>
<dbReference type="eggNOG" id="COG1208">
    <property type="taxonomic scope" value="Bacteria"/>
</dbReference>
<dbReference type="SUPFAM" id="SSF49464">
    <property type="entry name" value="Carboxypeptidase regulatory domain-like"/>
    <property type="match status" value="1"/>
</dbReference>
<name>A0A0L6JIC0_9FIRM</name>
<evidence type="ECO:0000256" key="1">
    <source>
        <dbReference type="SAM" id="SignalP"/>
    </source>
</evidence>
<dbReference type="InterPro" id="IPR018247">
    <property type="entry name" value="EF_Hand_1_Ca_BS"/>
</dbReference>
<dbReference type="Proteomes" id="UP000036923">
    <property type="component" value="Unassembled WGS sequence"/>
</dbReference>
<dbReference type="SUPFAM" id="SSF55486">
    <property type="entry name" value="Metalloproteases ('zincins'), catalytic domain"/>
    <property type="match status" value="1"/>
</dbReference>
<evidence type="ECO:0000313" key="3">
    <source>
        <dbReference type="EMBL" id="KNY25606.1"/>
    </source>
</evidence>
<dbReference type="SUPFAM" id="SSF63446">
    <property type="entry name" value="Type I dockerin domain"/>
    <property type="match status" value="1"/>
</dbReference>
<reference evidence="4" key="1">
    <citation type="submission" date="2015-07" db="EMBL/GenBank/DDBJ databases">
        <title>Near-Complete Genome Sequence of the Cellulolytic Bacterium Bacteroides (Pseudobacteroides) cellulosolvens ATCC 35603.</title>
        <authorList>
            <person name="Dassa B."/>
            <person name="Utturkar S.M."/>
            <person name="Klingeman D.M."/>
            <person name="Hurt R.A."/>
            <person name="Keller M."/>
            <person name="Xu J."/>
            <person name="Reddy Y.H.K."/>
            <person name="Borovok I."/>
            <person name="Grinberg I.R."/>
            <person name="Lamed R."/>
            <person name="Zhivin O."/>
            <person name="Bayer E.A."/>
            <person name="Brown S.D."/>
        </authorList>
    </citation>
    <scope>NUCLEOTIDE SEQUENCE [LARGE SCALE GENOMIC DNA]</scope>
    <source>
        <strain evidence="4">DSM 2933</strain>
    </source>
</reference>
<dbReference type="InterPro" id="IPR016134">
    <property type="entry name" value="Dockerin_dom"/>
</dbReference>
<dbReference type="Pfam" id="PF19527">
    <property type="entry name" value="DUF6055"/>
    <property type="match status" value="1"/>
</dbReference>
<dbReference type="Gene3D" id="2.60.40.4130">
    <property type="match status" value="1"/>
</dbReference>
<feature type="domain" description="Dockerin" evidence="2">
    <location>
        <begin position="940"/>
        <end position="1006"/>
    </location>
</feature>
<dbReference type="PROSITE" id="PS00018">
    <property type="entry name" value="EF_HAND_1"/>
    <property type="match status" value="2"/>
</dbReference>
<dbReference type="eggNOG" id="COG3291">
    <property type="taxonomic scope" value="Bacteria"/>
</dbReference>
<comment type="caution">
    <text evidence="3">The sequence shown here is derived from an EMBL/GenBank/DDBJ whole genome shotgun (WGS) entry which is preliminary data.</text>
</comment>
<dbReference type="PROSITE" id="PS51766">
    <property type="entry name" value="DOCKERIN"/>
    <property type="match status" value="1"/>
</dbReference>
<feature type="chain" id="PRO_5005566099" description="Dockerin domain-containing protein" evidence="1">
    <location>
        <begin position="30"/>
        <end position="1006"/>
    </location>
</feature>
<dbReference type="CDD" id="cd14254">
    <property type="entry name" value="Dockerin_II"/>
    <property type="match status" value="1"/>
</dbReference>
<dbReference type="STRING" id="398512.Bccel_0866"/>
<evidence type="ECO:0000313" key="4">
    <source>
        <dbReference type="Proteomes" id="UP000036923"/>
    </source>
</evidence>
<organism evidence="3 4">
    <name type="scientific">Pseudobacteroides cellulosolvens ATCC 35603 = DSM 2933</name>
    <dbReference type="NCBI Taxonomy" id="398512"/>
    <lineage>
        <taxon>Bacteria</taxon>
        <taxon>Bacillati</taxon>
        <taxon>Bacillota</taxon>
        <taxon>Clostridia</taxon>
        <taxon>Eubacteriales</taxon>
        <taxon>Oscillospiraceae</taxon>
        <taxon>Pseudobacteroides</taxon>
    </lineage>
</organism>
<dbReference type="InterPro" id="IPR002105">
    <property type="entry name" value="Dockerin_1_rpt"/>
</dbReference>
<evidence type="ECO:0000259" key="2">
    <source>
        <dbReference type="PROSITE" id="PS51766"/>
    </source>
</evidence>
<protein>
    <recommendedName>
        <fullName evidence="2">Dockerin domain-containing protein</fullName>
    </recommendedName>
</protein>
<dbReference type="GO" id="GO:0004553">
    <property type="term" value="F:hydrolase activity, hydrolyzing O-glycosyl compounds"/>
    <property type="evidence" value="ECO:0007669"/>
    <property type="project" value="InterPro"/>
</dbReference>
<proteinExistence type="predicted"/>
<dbReference type="InterPro" id="IPR013320">
    <property type="entry name" value="ConA-like_dom_sf"/>
</dbReference>
<dbReference type="RefSeq" id="WP_050753081.1">
    <property type="nucleotide sequence ID" value="NZ_LGTC01000001.1"/>
</dbReference>
<dbReference type="InterPro" id="IPR045690">
    <property type="entry name" value="DUF6055"/>
</dbReference>